<keyword evidence="4" id="KW-1185">Reference proteome</keyword>
<dbReference type="PANTHER" id="PTHR15696">
    <property type="entry name" value="SMG-7 SUPPRESSOR WITH MORPHOLOGICAL EFFECT ON GENITALIA PROTEIN 7"/>
    <property type="match status" value="1"/>
</dbReference>
<dbReference type="Gene3D" id="3.40.50.1010">
    <property type="entry name" value="5'-nuclease"/>
    <property type="match status" value="1"/>
</dbReference>
<evidence type="ECO:0000256" key="1">
    <source>
        <dbReference type="SAM" id="SignalP"/>
    </source>
</evidence>
<name>A0A553RQB6_9TELE</name>
<dbReference type="Proteomes" id="UP000316079">
    <property type="component" value="Unassembled WGS sequence"/>
</dbReference>
<dbReference type="AlphaFoldDB" id="A0A553RQB6"/>
<gene>
    <name evidence="3" type="ORF">DNTS_022913</name>
</gene>
<dbReference type="InterPro" id="IPR002716">
    <property type="entry name" value="PIN_dom"/>
</dbReference>
<dbReference type="OrthoDB" id="2017974at2759"/>
<protein>
    <recommendedName>
        <fullName evidence="2">PIN domain-containing protein</fullName>
    </recommendedName>
</protein>
<comment type="caution">
    <text evidence="3">The sequence shown here is derived from an EMBL/GenBank/DDBJ whole genome shotgun (WGS) entry which is preliminary data.</text>
</comment>
<sequence>MRRPDLLMVLFLHVSVAVITELDGLAKGQEGVSDVAHARQVQDRARAAVAFLEKSFESREPCIRALTSRGNTLESIAFRSEDTSGHKDFMPAERNGPVRLRREVVLLTDDRNLRVKALTRNVPVREIPAFLIWAKVG</sequence>
<feature type="chain" id="PRO_5021778445" description="PIN domain-containing protein" evidence="1">
    <location>
        <begin position="21"/>
        <end position="137"/>
    </location>
</feature>
<organism evidence="3 4">
    <name type="scientific">Danionella cerebrum</name>
    <dbReference type="NCBI Taxonomy" id="2873325"/>
    <lineage>
        <taxon>Eukaryota</taxon>
        <taxon>Metazoa</taxon>
        <taxon>Chordata</taxon>
        <taxon>Craniata</taxon>
        <taxon>Vertebrata</taxon>
        <taxon>Euteleostomi</taxon>
        <taxon>Actinopterygii</taxon>
        <taxon>Neopterygii</taxon>
        <taxon>Teleostei</taxon>
        <taxon>Ostariophysi</taxon>
        <taxon>Cypriniformes</taxon>
        <taxon>Danionidae</taxon>
        <taxon>Danioninae</taxon>
        <taxon>Danionella</taxon>
    </lineage>
</organism>
<dbReference type="EMBL" id="SRMA01000447">
    <property type="protein sequence ID" value="TRZ04375.1"/>
    <property type="molecule type" value="Genomic_DNA"/>
</dbReference>
<dbReference type="GO" id="GO:0000184">
    <property type="term" value="P:nuclear-transcribed mRNA catabolic process, nonsense-mediated decay"/>
    <property type="evidence" value="ECO:0007669"/>
    <property type="project" value="TreeGrafter"/>
</dbReference>
<dbReference type="PANTHER" id="PTHR15696:SF0">
    <property type="entry name" value="TELOMERASE-BINDING PROTEIN EST1A"/>
    <property type="match status" value="1"/>
</dbReference>
<dbReference type="InterPro" id="IPR045153">
    <property type="entry name" value="Est1/Ebs1-like"/>
</dbReference>
<proteinExistence type="predicted"/>
<dbReference type="GO" id="GO:0005697">
    <property type="term" value="C:telomerase holoenzyme complex"/>
    <property type="evidence" value="ECO:0007669"/>
    <property type="project" value="TreeGrafter"/>
</dbReference>
<feature type="domain" description="PIN" evidence="2">
    <location>
        <begin position="13"/>
        <end position="125"/>
    </location>
</feature>
<reference evidence="3 4" key="1">
    <citation type="journal article" date="2019" name="Sci. Data">
        <title>Hybrid genome assembly and annotation of Danionella translucida.</title>
        <authorList>
            <person name="Kadobianskyi M."/>
            <person name="Schulze L."/>
            <person name="Schuelke M."/>
            <person name="Judkewitz B."/>
        </authorList>
    </citation>
    <scope>NUCLEOTIDE SEQUENCE [LARGE SCALE GENOMIC DNA]</scope>
    <source>
        <strain evidence="3 4">Bolton</strain>
    </source>
</reference>
<keyword evidence="1" id="KW-0732">Signal</keyword>
<dbReference type="GO" id="GO:0042162">
    <property type="term" value="F:telomeric DNA binding"/>
    <property type="evidence" value="ECO:0007669"/>
    <property type="project" value="TreeGrafter"/>
</dbReference>
<dbReference type="Pfam" id="PF13638">
    <property type="entry name" value="PIN_4"/>
    <property type="match status" value="1"/>
</dbReference>
<evidence type="ECO:0000259" key="2">
    <source>
        <dbReference type="Pfam" id="PF13638"/>
    </source>
</evidence>
<feature type="signal peptide" evidence="1">
    <location>
        <begin position="1"/>
        <end position="20"/>
    </location>
</feature>
<dbReference type="GO" id="GO:0070034">
    <property type="term" value="F:telomerase RNA binding"/>
    <property type="evidence" value="ECO:0007669"/>
    <property type="project" value="TreeGrafter"/>
</dbReference>
<evidence type="ECO:0000313" key="4">
    <source>
        <dbReference type="Proteomes" id="UP000316079"/>
    </source>
</evidence>
<evidence type="ECO:0000313" key="3">
    <source>
        <dbReference type="EMBL" id="TRZ04375.1"/>
    </source>
</evidence>
<accession>A0A553RQB6</accession>